<keyword evidence="11" id="KW-1185">Reference proteome</keyword>
<keyword evidence="6 10" id="KW-0378">Hydrolase</keyword>
<dbReference type="InterPro" id="IPR006026">
    <property type="entry name" value="Peptidase_Metallo"/>
</dbReference>
<gene>
    <name evidence="10" type="ORF">ACETIH_23235</name>
</gene>
<comment type="caution">
    <text evidence="10">The sequence shown here is derived from an EMBL/GenBank/DDBJ whole genome shotgun (WGS) entry which is preliminary data.</text>
</comment>
<dbReference type="Pfam" id="PF00413">
    <property type="entry name" value="Peptidase_M10"/>
    <property type="match status" value="1"/>
</dbReference>
<organism evidence="10 11">
    <name type="scientific">Microvirga arabica</name>
    <dbReference type="NCBI Taxonomy" id="1128671"/>
    <lineage>
        <taxon>Bacteria</taxon>
        <taxon>Pseudomonadati</taxon>
        <taxon>Pseudomonadota</taxon>
        <taxon>Alphaproteobacteria</taxon>
        <taxon>Hyphomicrobiales</taxon>
        <taxon>Methylobacteriaceae</taxon>
        <taxon>Microvirga</taxon>
    </lineage>
</organism>
<dbReference type="InterPro" id="IPR001818">
    <property type="entry name" value="Pept_M10_metallopeptidase"/>
</dbReference>
<dbReference type="GO" id="GO:0008237">
    <property type="term" value="F:metallopeptidase activity"/>
    <property type="evidence" value="ECO:0007669"/>
    <property type="project" value="UniProtKB-KW"/>
</dbReference>
<name>A0ABV6YE40_9HYPH</name>
<protein>
    <submittedName>
        <fullName evidence="10">Matrixin family metalloprotease</fullName>
        <ecNumber evidence="10">3.4.24.-</ecNumber>
    </submittedName>
</protein>
<evidence type="ECO:0000313" key="11">
    <source>
        <dbReference type="Proteomes" id="UP001593940"/>
    </source>
</evidence>
<evidence type="ECO:0000256" key="5">
    <source>
        <dbReference type="ARBA" id="ARBA00022723"/>
    </source>
</evidence>
<evidence type="ECO:0000256" key="4">
    <source>
        <dbReference type="ARBA" id="ARBA00022670"/>
    </source>
</evidence>
<keyword evidence="3" id="KW-0964">Secreted</keyword>
<keyword evidence="10" id="KW-0482">Metalloprotease</keyword>
<dbReference type="EC" id="3.4.24.-" evidence="10"/>
<dbReference type="Pfam" id="PF00353">
    <property type="entry name" value="HemolysinCabind"/>
    <property type="match status" value="4"/>
</dbReference>
<dbReference type="InterPro" id="IPR018511">
    <property type="entry name" value="Hemolysin-typ_Ca-bd_CS"/>
</dbReference>
<dbReference type="SMART" id="SM00235">
    <property type="entry name" value="ZnMc"/>
    <property type="match status" value="1"/>
</dbReference>
<evidence type="ECO:0000256" key="1">
    <source>
        <dbReference type="ARBA" id="ARBA00004613"/>
    </source>
</evidence>
<reference evidence="10 11" key="1">
    <citation type="submission" date="2024-09" db="EMBL/GenBank/DDBJ databases">
        <title>Nodulacao em especies de Leguminosae Basais da Amazonia e Caracterizacao dos Rizobios e Bacterias Associadas aos Nodulos.</title>
        <authorList>
            <person name="Jambeiro I.C.A."/>
            <person name="Lopes I.S."/>
            <person name="Aguiar E.R.G.R."/>
            <person name="Santos A.F.J."/>
            <person name="Dos Santos J.M.F."/>
            <person name="Gross E."/>
        </authorList>
    </citation>
    <scope>NUCLEOTIDE SEQUENCE [LARGE SCALE GENOMIC DNA]</scope>
    <source>
        <strain evidence="10 11">BRUESC1165</strain>
    </source>
</reference>
<dbReference type="SUPFAM" id="SSF55486">
    <property type="entry name" value="Metalloproteases ('zincins'), catalytic domain"/>
    <property type="match status" value="1"/>
</dbReference>
<dbReference type="PRINTS" id="PR00313">
    <property type="entry name" value="CABNDNGRPT"/>
</dbReference>
<evidence type="ECO:0000259" key="9">
    <source>
        <dbReference type="SMART" id="SM00235"/>
    </source>
</evidence>
<dbReference type="InterPro" id="IPR001343">
    <property type="entry name" value="Hemolysn_Ca-bd"/>
</dbReference>
<dbReference type="SUPFAM" id="SSF51120">
    <property type="entry name" value="beta-Roll"/>
    <property type="match status" value="2"/>
</dbReference>
<dbReference type="Gene3D" id="2.150.10.10">
    <property type="entry name" value="Serralysin-like metalloprotease, C-terminal"/>
    <property type="match status" value="2"/>
</dbReference>
<proteinExistence type="inferred from homology"/>
<dbReference type="PANTHER" id="PTHR38340">
    <property type="entry name" value="S-LAYER PROTEIN"/>
    <property type="match status" value="1"/>
</dbReference>
<dbReference type="RefSeq" id="WP_377031160.1">
    <property type="nucleotide sequence ID" value="NZ_JBHOMY010000118.1"/>
</dbReference>
<evidence type="ECO:0000256" key="3">
    <source>
        <dbReference type="ARBA" id="ARBA00022525"/>
    </source>
</evidence>
<dbReference type="Proteomes" id="UP001593940">
    <property type="component" value="Unassembled WGS sequence"/>
</dbReference>
<dbReference type="Gene3D" id="3.40.390.10">
    <property type="entry name" value="Collagenase (Catalytic Domain)"/>
    <property type="match status" value="1"/>
</dbReference>
<dbReference type="EMBL" id="JBHOMY010000118">
    <property type="protein sequence ID" value="MFC1459558.1"/>
    <property type="molecule type" value="Genomic_DNA"/>
</dbReference>
<evidence type="ECO:0000313" key="10">
    <source>
        <dbReference type="EMBL" id="MFC1459558.1"/>
    </source>
</evidence>
<dbReference type="InterPro" id="IPR011049">
    <property type="entry name" value="Serralysin-like_metalloprot_C"/>
</dbReference>
<evidence type="ECO:0000256" key="8">
    <source>
        <dbReference type="SAM" id="MobiDB-lite"/>
    </source>
</evidence>
<dbReference type="PROSITE" id="PS00330">
    <property type="entry name" value="HEMOLYSIN_CALCIUM"/>
    <property type="match status" value="4"/>
</dbReference>
<comment type="similarity">
    <text evidence="2">Belongs to the peptidase M10B family.</text>
</comment>
<keyword evidence="5" id="KW-0479">Metal-binding</keyword>
<comment type="subcellular location">
    <subcellularLocation>
        <location evidence="1">Secreted</location>
    </subcellularLocation>
</comment>
<feature type="compositionally biased region" description="Acidic residues" evidence="8">
    <location>
        <begin position="340"/>
        <end position="354"/>
    </location>
</feature>
<sequence>MSNYTAILSGQSWNAFSGLNTAKRPIFLTYSFNAVSEGTSKFGSAEKAMAKKALKMWEDACGIRFLEVKKGDAELKFKWDWNWYTVTAWAEFPELTRDRLDGWQDQVRDESGGNVYLNTQNRSEITRNPNFMLYILLHEIGHALGLKHPFHKMPHNKKLLSSDLDNVKHAVMSYTGGDADMRPIELGAFDIEAIRALYGSPSQDGRQVAKWYWSKTKETLSQTGKSKADIIYGVNAKDIIKSVSGNDKLYGFAGDDSLYGGAGNDVLSGGDDDDKLFGNSGNDVLRGGYGDDVLQGSTGDDNIGGGYGDDILYGDSGNDVLKGDDGKDALQGGSGSDNLDGGDDDDTLNGDIDNDILSGGDGNDILQGGDGSDNLDGGFENDMLHGGAGSDTLNGGAGSDQFVFDTWFNGIDDVDSIVGFSNWEGDKIVLSSTVFSTLTKGVLRFEVFVEGSVAKDADDRILFDYTGRSLSYDSDGSGANAALRFAQFTQTVAIKSYDFFIV</sequence>
<accession>A0ABV6YE40</accession>
<keyword evidence="4" id="KW-0645">Protease</keyword>
<dbReference type="InterPro" id="IPR024079">
    <property type="entry name" value="MetalloPept_cat_dom_sf"/>
</dbReference>
<evidence type="ECO:0000256" key="6">
    <source>
        <dbReference type="ARBA" id="ARBA00022801"/>
    </source>
</evidence>
<keyword evidence="7" id="KW-0862">Zinc</keyword>
<feature type="region of interest" description="Disordered" evidence="8">
    <location>
        <begin position="323"/>
        <end position="381"/>
    </location>
</feature>
<dbReference type="InterPro" id="IPR050557">
    <property type="entry name" value="RTX_toxin/Mannuronan_C5-epim"/>
</dbReference>
<feature type="domain" description="Peptidase metallopeptidase" evidence="9">
    <location>
        <begin position="18"/>
        <end position="200"/>
    </location>
</feature>
<dbReference type="PANTHER" id="PTHR38340:SF1">
    <property type="entry name" value="S-LAYER PROTEIN"/>
    <property type="match status" value="1"/>
</dbReference>
<evidence type="ECO:0000256" key="7">
    <source>
        <dbReference type="ARBA" id="ARBA00022833"/>
    </source>
</evidence>
<evidence type="ECO:0000256" key="2">
    <source>
        <dbReference type="ARBA" id="ARBA00009490"/>
    </source>
</evidence>